<dbReference type="Gene3D" id="3.80.10.10">
    <property type="entry name" value="Ribonuclease Inhibitor"/>
    <property type="match status" value="1"/>
</dbReference>
<dbReference type="Pfam" id="PF12937">
    <property type="entry name" value="F-box-like"/>
    <property type="match status" value="1"/>
</dbReference>
<sequence>MADTNMQPEQSRESRSPLDTWNDPGLLATYLRKTKEPSGDRGVDPQSIRARAAYLRRRIEDLERVRSQLEPARLGLVDTELASARFKHKIALWLMFPINQLPPEILALIFHFVLNSSDGPHQAVWHRLVITWVCRYWRDVAINDKLFWNIIWFRDRPPYTRSLAWVDRAGSALLEIRIDEMKRRAGETEDPPKLTREQVNAVMDALLAKVSTLRTLVMVVHTRPAALAVLEKFRAAGQPVSLERFEIHRSGPPNESPSVVTPATHPDEGREHIVLFNGDAPRLKWLVINGVGIDWRQSPIANLTTIDLRRLSSPCCPPLDRWLDILQACPSLYRLALDAAGPKLQPDSDAISRPPVDLLNLRDLFIGDASVLYAKYIFTYMTTPALTCLTLLNLWNDDFGPLFDLLVGRFPNLRILALYHIQVARIDIHLNSLARFFDSIPRLQYLKLSRAAQLIGESLLENPREHRRGRIHYTDTKREVLCPELRWMTVHFQEVALVKTVLRRRRELGAPFQKVYYLPANPQYTKEAMEELATFLEDGVHRIPDNFAQTNEEKVVHREMLKAGKLDIVPLYDDVW</sequence>
<evidence type="ECO:0000256" key="1">
    <source>
        <dbReference type="SAM" id="MobiDB-lite"/>
    </source>
</evidence>
<dbReference type="EMBL" id="JAEVFJ010000020">
    <property type="protein sequence ID" value="KAH8099357.1"/>
    <property type="molecule type" value="Genomic_DNA"/>
</dbReference>
<dbReference type="InterPro" id="IPR036047">
    <property type="entry name" value="F-box-like_dom_sf"/>
</dbReference>
<dbReference type="SUPFAM" id="SSF52047">
    <property type="entry name" value="RNI-like"/>
    <property type="match status" value="1"/>
</dbReference>
<dbReference type="InterPro" id="IPR032675">
    <property type="entry name" value="LRR_dom_sf"/>
</dbReference>
<feature type="region of interest" description="Disordered" evidence="1">
    <location>
        <begin position="1"/>
        <end position="24"/>
    </location>
</feature>
<accession>A0A8K0UMA1</accession>
<name>A0A8K0UMA1_9AGAR</name>
<dbReference type="AlphaFoldDB" id="A0A8K0UMA1"/>
<dbReference type="OrthoDB" id="3226575at2759"/>
<reference evidence="3" key="1">
    <citation type="journal article" date="2021" name="New Phytol.">
        <title>Evolutionary innovations through gain and loss of genes in the ectomycorrhizal Boletales.</title>
        <authorList>
            <person name="Wu G."/>
            <person name="Miyauchi S."/>
            <person name="Morin E."/>
            <person name="Kuo A."/>
            <person name="Drula E."/>
            <person name="Varga T."/>
            <person name="Kohler A."/>
            <person name="Feng B."/>
            <person name="Cao Y."/>
            <person name="Lipzen A."/>
            <person name="Daum C."/>
            <person name="Hundley H."/>
            <person name="Pangilinan J."/>
            <person name="Johnson J."/>
            <person name="Barry K."/>
            <person name="LaButti K."/>
            <person name="Ng V."/>
            <person name="Ahrendt S."/>
            <person name="Min B."/>
            <person name="Choi I.G."/>
            <person name="Park H."/>
            <person name="Plett J.M."/>
            <person name="Magnuson J."/>
            <person name="Spatafora J.W."/>
            <person name="Nagy L.G."/>
            <person name="Henrissat B."/>
            <person name="Grigoriev I.V."/>
            <person name="Yang Z.L."/>
            <person name="Xu J."/>
            <person name="Martin F.M."/>
        </authorList>
    </citation>
    <scope>NUCLEOTIDE SEQUENCE</scope>
    <source>
        <strain evidence="3">KKN 215</strain>
    </source>
</reference>
<protein>
    <recommendedName>
        <fullName evidence="2">F-box domain-containing protein</fullName>
    </recommendedName>
</protein>
<evidence type="ECO:0000259" key="2">
    <source>
        <dbReference type="Pfam" id="PF12937"/>
    </source>
</evidence>
<dbReference type="InterPro" id="IPR001810">
    <property type="entry name" value="F-box_dom"/>
</dbReference>
<keyword evidence="4" id="KW-1185">Reference proteome</keyword>
<dbReference type="SUPFAM" id="SSF81383">
    <property type="entry name" value="F-box domain"/>
    <property type="match status" value="1"/>
</dbReference>
<proteinExistence type="predicted"/>
<dbReference type="Gene3D" id="1.20.1280.50">
    <property type="match status" value="1"/>
</dbReference>
<evidence type="ECO:0000313" key="4">
    <source>
        <dbReference type="Proteomes" id="UP000813824"/>
    </source>
</evidence>
<evidence type="ECO:0000313" key="3">
    <source>
        <dbReference type="EMBL" id="KAH8099357.1"/>
    </source>
</evidence>
<gene>
    <name evidence="3" type="ORF">BXZ70DRAFT_943375</name>
</gene>
<organism evidence="3 4">
    <name type="scientific">Cristinia sonorae</name>
    <dbReference type="NCBI Taxonomy" id="1940300"/>
    <lineage>
        <taxon>Eukaryota</taxon>
        <taxon>Fungi</taxon>
        <taxon>Dikarya</taxon>
        <taxon>Basidiomycota</taxon>
        <taxon>Agaricomycotina</taxon>
        <taxon>Agaricomycetes</taxon>
        <taxon>Agaricomycetidae</taxon>
        <taxon>Agaricales</taxon>
        <taxon>Pleurotineae</taxon>
        <taxon>Stephanosporaceae</taxon>
        <taxon>Cristinia</taxon>
    </lineage>
</organism>
<feature type="domain" description="F-box" evidence="2">
    <location>
        <begin position="98"/>
        <end position="149"/>
    </location>
</feature>
<dbReference type="Proteomes" id="UP000813824">
    <property type="component" value="Unassembled WGS sequence"/>
</dbReference>
<comment type="caution">
    <text evidence="3">The sequence shown here is derived from an EMBL/GenBank/DDBJ whole genome shotgun (WGS) entry which is preliminary data.</text>
</comment>